<dbReference type="InterPro" id="IPR036291">
    <property type="entry name" value="NAD(P)-bd_dom_sf"/>
</dbReference>
<dbReference type="PANTHER" id="PTHR43313">
    <property type="entry name" value="SHORT-CHAIN DEHYDROGENASE/REDUCTASE FAMILY 9C"/>
    <property type="match status" value="1"/>
</dbReference>
<dbReference type="Gene3D" id="3.40.50.720">
    <property type="entry name" value="NAD(P)-binding Rossmann-like Domain"/>
    <property type="match status" value="1"/>
</dbReference>
<dbReference type="PANTHER" id="PTHR43313:SF1">
    <property type="entry name" value="3BETA-HYDROXYSTEROID DEHYDROGENASE DHS-16"/>
    <property type="match status" value="1"/>
</dbReference>
<evidence type="ECO:0000313" key="2">
    <source>
        <dbReference type="EMBL" id="KAK3675799.1"/>
    </source>
</evidence>
<name>A0AAE0WQ58_9PEZI</name>
<gene>
    <name evidence="2" type="ORF">LTR78_004440</name>
</gene>
<reference evidence="2" key="1">
    <citation type="submission" date="2023-07" db="EMBL/GenBank/DDBJ databases">
        <title>Black Yeasts Isolated from many extreme environments.</title>
        <authorList>
            <person name="Coleine C."/>
            <person name="Stajich J.E."/>
            <person name="Selbmann L."/>
        </authorList>
    </citation>
    <scope>NUCLEOTIDE SEQUENCE</scope>
    <source>
        <strain evidence="2">CCFEE 5485</strain>
    </source>
</reference>
<evidence type="ECO:0000256" key="1">
    <source>
        <dbReference type="SAM" id="Phobius"/>
    </source>
</evidence>
<comment type="caution">
    <text evidence="2">The sequence shown here is derived from an EMBL/GenBank/DDBJ whole genome shotgun (WGS) entry which is preliminary data.</text>
</comment>
<keyword evidence="1" id="KW-1133">Transmembrane helix</keyword>
<proteinExistence type="predicted"/>
<keyword evidence="1" id="KW-0472">Membrane</keyword>
<evidence type="ECO:0000313" key="3">
    <source>
        <dbReference type="Proteomes" id="UP001274830"/>
    </source>
</evidence>
<evidence type="ECO:0008006" key="4">
    <source>
        <dbReference type="Google" id="ProtNLM"/>
    </source>
</evidence>
<keyword evidence="3" id="KW-1185">Reference proteome</keyword>
<accession>A0AAE0WQ58</accession>
<feature type="transmembrane region" description="Helical" evidence="1">
    <location>
        <begin position="72"/>
        <end position="91"/>
    </location>
</feature>
<dbReference type="SUPFAM" id="SSF51735">
    <property type="entry name" value="NAD(P)-binding Rossmann-fold domains"/>
    <property type="match status" value="1"/>
</dbReference>
<dbReference type="InterPro" id="IPR013952">
    <property type="entry name" value="DUF1776_fun"/>
</dbReference>
<protein>
    <recommendedName>
        <fullName evidence="4">DUF1776-domain-containing protein</fullName>
    </recommendedName>
</protein>
<dbReference type="Pfam" id="PF08643">
    <property type="entry name" value="DUF1776"/>
    <property type="match status" value="2"/>
</dbReference>
<organism evidence="2 3">
    <name type="scientific">Recurvomyces mirabilis</name>
    <dbReference type="NCBI Taxonomy" id="574656"/>
    <lineage>
        <taxon>Eukaryota</taxon>
        <taxon>Fungi</taxon>
        <taxon>Dikarya</taxon>
        <taxon>Ascomycota</taxon>
        <taxon>Pezizomycotina</taxon>
        <taxon>Dothideomycetes</taxon>
        <taxon>Dothideomycetidae</taxon>
        <taxon>Mycosphaerellales</taxon>
        <taxon>Teratosphaeriaceae</taxon>
        <taxon>Recurvomyces</taxon>
    </lineage>
</organism>
<dbReference type="Proteomes" id="UP001274830">
    <property type="component" value="Unassembled WGS sequence"/>
</dbReference>
<sequence length="408" mass="45380">MTDAQQLFDYARKQFTEIADDVERHFEQVAGQLREWMPADTPFARQLPVPKRLPPPTTLQIVQRWISRHKGLSAAAIAFLVTGSIGTFIYIRNNGSKRKRRARRSASGARTDVVVIAGAVANPITSGLYLDLERRGFVVYVVANTSEDEQYIRAQSRIDLLPLQLDLVDPCTAQDQVARFRALLERDHHAFDGAEPHRLLMAGLIMVPDTQSMPARIEDISSEEWSDALNAKVLNTIATTQLFMPSIIEHKAKVLLLTPSVTPALRPPMHAIESTTYGALEGFSASMAAELKQDGVSVSQFKLGNIEIPSVTIKQRREGVPQPRLKGTPLRVLHDSVFDALVSQRPSRTFHVGRGSLVYNIIGSWMPPTIIGWMMGAGRKPEVVQNARDEAMQSSQGSLTWERVEQEA</sequence>
<dbReference type="EMBL" id="JAUTXT010000013">
    <property type="protein sequence ID" value="KAK3675799.1"/>
    <property type="molecule type" value="Genomic_DNA"/>
</dbReference>
<keyword evidence="1" id="KW-0812">Transmembrane</keyword>
<dbReference type="AlphaFoldDB" id="A0AAE0WQ58"/>